<organism evidence="8 9">
    <name type="scientific">Dispira parvispora</name>
    <dbReference type="NCBI Taxonomy" id="1520584"/>
    <lineage>
        <taxon>Eukaryota</taxon>
        <taxon>Fungi</taxon>
        <taxon>Fungi incertae sedis</taxon>
        <taxon>Zoopagomycota</taxon>
        <taxon>Kickxellomycotina</taxon>
        <taxon>Dimargaritomycetes</taxon>
        <taxon>Dimargaritales</taxon>
        <taxon>Dimargaritaceae</taxon>
        <taxon>Dispira</taxon>
    </lineage>
</organism>
<keyword evidence="9" id="KW-1185">Reference proteome</keyword>
<dbReference type="FunFam" id="1.20.1250.20:FF:000013">
    <property type="entry name" value="MFS general substrate transporter"/>
    <property type="match status" value="1"/>
</dbReference>
<dbReference type="PROSITE" id="PS50850">
    <property type="entry name" value="MFS"/>
    <property type="match status" value="1"/>
</dbReference>
<feature type="transmembrane region" description="Helical" evidence="6">
    <location>
        <begin position="43"/>
        <end position="60"/>
    </location>
</feature>
<protein>
    <recommendedName>
        <fullName evidence="7">Major facilitator superfamily (MFS) profile domain-containing protein</fullName>
    </recommendedName>
</protein>
<sequence length="494" mass="55131">MADEKPTATMYVSTSREKDASGEGTVPILDVATVKRIVRRMDWRLLPLVTVVYVFCYLDRSNIGNAKLLNIEQHLDLSQAAYSWGLSVFYIGYILFEVPSNMMLKRSRPSRWLGFIIVVWGSLCICMAANTGTVSLMIIRFLLGAAEAGFFPGVVFYLTLWYDRSEMCTRLAIFYSASSIAGALGGILAYSISNLEGVANLAAWRWLFIIEGIPTVLLGVVVYYFLADRPDTVHWLNEDEKQVAIQRLHQTQVTDEVDNQGLNWEEVKDGFTDFTTYLYAMVQITMVIPTHSIAFLLSTVIKELGFGPIVSQLMTAPLYFISAMFCIAIAIVSDRFQERGFHIVFSTLLGTLGFLLTCFVDGKIARYIVLALVVSGVNGCHPVNLSWATMNTLGKSKAAVVSAVTIALGNVGGMMAGQMYRNYEAPRYLPSHLANAGCMLLCCTVTLVLKTVLFRANKRIEHFLDRAESDPTLWDQPDAIPPTLKRNRQFRFLL</sequence>
<dbReference type="GO" id="GO:0022857">
    <property type="term" value="F:transmembrane transporter activity"/>
    <property type="evidence" value="ECO:0007669"/>
    <property type="project" value="InterPro"/>
</dbReference>
<dbReference type="InterPro" id="IPR011701">
    <property type="entry name" value="MFS"/>
</dbReference>
<comment type="subcellular location">
    <subcellularLocation>
        <location evidence="1">Membrane</location>
        <topology evidence="1">Multi-pass membrane protein</topology>
    </subcellularLocation>
</comment>
<evidence type="ECO:0000313" key="9">
    <source>
        <dbReference type="Proteomes" id="UP001150925"/>
    </source>
</evidence>
<feature type="transmembrane region" description="Helical" evidence="6">
    <location>
        <begin position="432"/>
        <end position="453"/>
    </location>
</feature>
<dbReference type="Gene3D" id="1.20.1250.20">
    <property type="entry name" value="MFS general substrate transporter like domains"/>
    <property type="match status" value="2"/>
</dbReference>
<evidence type="ECO:0000256" key="4">
    <source>
        <dbReference type="ARBA" id="ARBA00022989"/>
    </source>
</evidence>
<keyword evidence="3 6" id="KW-0812">Transmembrane</keyword>
<feature type="transmembrane region" description="Helical" evidence="6">
    <location>
        <begin position="172"/>
        <end position="192"/>
    </location>
</feature>
<dbReference type="InterPro" id="IPR036259">
    <property type="entry name" value="MFS_trans_sf"/>
</dbReference>
<evidence type="ECO:0000256" key="5">
    <source>
        <dbReference type="ARBA" id="ARBA00023136"/>
    </source>
</evidence>
<feature type="transmembrane region" description="Helical" evidence="6">
    <location>
        <begin position="137"/>
        <end position="160"/>
    </location>
</feature>
<feature type="transmembrane region" description="Helical" evidence="6">
    <location>
        <begin position="80"/>
        <end position="100"/>
    </location>
</feature>
<feature type="transmembrane region" description="Helical" evidence="6">
    <location>
        <begin position="277"/>
        <end position="297"/>
    </location>
</feature>
<name>A0A9W8AR13_9FUNG</name>
<proteinExistence type="predicted"/>
<evidence type="ECO:0000313" key="8">
    <source>
        <dbReference type="EMBL" id="KAJ1956131.1"/>
    </source>
</evidence>
<dbReference type="AlphaFoldDB" id="A0A9W8AR13"/>
<dbReference type="GO" id="GO:0016020">
    <property type="term" value="C:membrane"/>
    <property type="evidence" value="ECO:0007669"/>
    <property type="project" value="UniProtKB-SubCell"/>
</dbReference>
<dbReference type="FunFam" id="1.20.1250.20:FF:000018">
    <property type="entry name" value="MFS transporter permease"/>
    <property type="match status" value="1"/>
</dbReference>
<dbReference type="OrthoDB" id="3639251at2759"/>
<dbReference type="Proteomes" id="UP001150925">
    <property type="component" value="Unassembled WGS sequence"/>
</dbReference>
<keyword evidence="4 6" id="KW-1133">Transmembrane helix</keyword>
<dbReference type="EMBL" id="JANBPY010002185">
    <property type="protein sequence ID" value="KAJ1956131.1"/>
    <property type="molecule type" value="Genomic_DNA"/>
</dbReference>
<reference evidence="8" key="1">
    <citation type="submission" date="2022-07" db="EMBL/GenBank/DDBJ databases">
        <title>Phylogenomic reconstructions and comparative analyses of Kickxellomycotina fungi.</title>
        <authorList>
            <person name="Reynolds N.K."/>
            <person name="Stajich J.E."/>
            <person name="Barry K."/>
            <person name="Grigoriev I.V."/>
            <person name="Crous P."/>
            <person name="Smith M.E."/>
        </authorList>
    </citation>
    <scope>NUCLEOTIDE SEQUENCE</scope>
    <source>
        <strain evidence="8">RSA 1196</strain>
    </source>
</reference>
<feature type="transmembrane region" description="Helical" evidence="6">
    <location>
        <begin position="204"/>
        <end position="226"/>
    </location>
</feature>
<comment type="caution">
    <text evidence="8">The sequence shown here is derived from an EMBL/GenBank/DDBJ whole genome shotgun (WGS) entry which is preliminary data.</text>
</comment>
<feature type="transmembrane region" description="Helical" evidence="6">
    <location>
        <begin position="368"/>
        <end position="387"/>
    </location>
</feature>
<feature type="transmembrane region" description="Helical" evidence="6">
    <location>
        <begin position="309"/>
        <end position="331"/>
    </location>
</feature>
<feature type="transmembrane region" description="Helical" evidence="6">
    <location>
        <begin position="112"/>
        <end position="131"/>
    </location>
</feature>
<dbReference type="Pfam" id="PF07690">
    <property type="entry name" value="MFS_1"/>
    <property type="match status" value="1"/>
</dbReference>
<evidence type="ECO:0000256" key="3">
    <source>
        <dbReference type="ARBA" id="ARBA00022692"/>
    </source>
</evidence>
<dbReference type="InterPro" id="IPR020846">
    <property type="entry name" value="MFS_dom"/>
</dbReference>
<feature type="transmembrane region" description="Helical" evidence="6">
    <location>
        <begin position="399"/>
        <end position="420"/>
    </location>
</feature>
<gene>
    <name evidence="8" type="ORF">IWQ62_005373</name>
</gene>
<keyword evidence="2" id="KW-0813">Transport</keyword>
<dbReference type="PANTHER" id="PTHR43791:SF36">
    <property type="entry name" value="TRANSPORTER, PUTATIVE (AFU_ORTHOLOGUE AFUA_6G08340)-RELATED"/>
    <property type="match status" value="1"/>
</dbReference>
<evidence type="ECO:0000259" key="7">
    <source>
        <dbReference type="PROSITE" id="PS50850"/>
    </source>
</evidence>
<evidence type="ECO:0000256" key="6">
    <source>
        <dbReference type="SAM" id="Phobius"/>
    </source>
</evidence>
<evidence type="ECO:0000256" key="1">
    <source>
        <dbReference type="ARBA" id="ARBA00004141"/>
    </source>
</evidence>
<evidence type="ECO:0000256" key="2">
    <source>
        <dbReference type="ARBA" id="ARBA00022448"/>
    </source>
</evidence>
<feature type="transmembrane region" description="Helical" evidence="6">
    <location>
        <begin position="343"/>
        <end position="362"/>
    </location>
</feature>
<feature type="domain" description="Major facilitator superfamily (MFS) profile" evidence="7">
    <location>
        <begin position="45"/>
        <end position="459"/>
    </location>
</feature>
<dbReference type="PANTHER" id="PTHR43791">
    <property type="entry name" value="PERMEASE-RELATED"/>
    <property type="match status" value="1"/>
</dbReference>
<keyword evidence="5 6" id="KW-0472">Membrane</keyword>
<accession>A0A9W8AR13</accession>
<dbReference type="SUPFAM" id="SSF103473">
    <property type="entry name" value="MFS general substrate transporter"/>
    <property type="match status" value="1"/>
</dbReference>